<gene>
    <name evidence="1" type="ORF">J1N35_045113</name>
</gene>
<dbReference type="OrthoDB" id="995555at2759"/>
<dbReference type="EMBL" id="JAIQCV010000013">
    <property type="protein sequence ID" value="KAH1032939.1"/>
    <property type="molecule type" value="Genomic_DNA"/>
</dbReference>
<dbReference type="InterPro" id="IPR040256">
    <property type="entry name" value="At4g02000-like"/>
</dbReference>
<evidence type="ECO:0008006" key="3">
    <source>
        <dbReference type="Google" id="ProtNLM"/>
    </source>
</evidence>
<proteinExistence type="predicted"/>
<evidence type="ECO:0000313" key="2">
    <source>
        <dbReference type="Proteomes" id="UP000828251"/>
    </source>
</evidence>
<dbReference type="PANTHER" id="PTHR31286">
    <property type="entry name" value="GLYCINE-RICH CELL WALL STRUCTURAL PROTEIN 1.8-LIKE"/>
    <property type="match status" value="1"/>
</dbReference>
<sequence length="334" mass="37577">MLSLLQLFYNNGDGASHSENDRNIKKVRFKDNIVEEDTTMGGEPDPIPTLSWKDKLLGGSIGKFDPNHIVLLEDRDNDFELLEGDVNMTIVEGVPVITFSDRLKNILFKEMELTVIVKLLGRNIGYNTLHNRILSLWKPGPWIVYGQYLTVQSWVKHFSPFQPYPSVVLAWIRLANLPGYLYKRKIIKAIRSLIRKVVKLDIQTDNQARGRFACLAVYINLEMHLISHVLVDGVVQCVEYEGRPTVCFTCGFIVPISDNTLDSGKHSVIFKKNNNIPSNQQVKSDSRSMESTVLALGLFINGSNDRKSGGNQSSHKASFALHGRGSRFKNSGNT</sequence>
<comment type="caution">
    <text evidence="1">The sequence shown here is derived from an EMBL/GenBank/DDBJ whole genome shotgun (WGS) entry which is preliminary data.</text>
</comment>
<keyword evidence="2" id="KW-1185">Reference proteome</keyword>
<organism evidence="1 2">
    <name type="scientific">Gossypium stocksii</name>
    <dbReference type="NCBI Taxonomy" id="47602"/>
    <lineage>
        <taxon>Eukaryota</taxon>
        <taxon>Viridiplantae</taxon>
        <taxon>Streptophyta</taxon>
        <taxon>Embryophyta</taxon>
        <taxon>Tracheophyta</taxon>
        <taxon>Spermatophyta</taxon>
        <taxon>Magnoliopsida</taxon>
        <taxon>eudicotyledons</taxon>
        <taxon>Gunneridae</taxon>
        <taxon>Pentapetalae</taxon>
        <taxon>rosids</taxon>
        <taxon>malvids</taxon>
        <taxon>Malvales</taxon>
        <taxon>Malvaceae</taxon>
        <taxon>Malvoideae</taxon>
        <taxon>Gossypium</taxon>
    </lineage>
</organism>
<name>A0A9D3UAP2_9ROSI</name>
<dbReference type="Proteomes" id="UP000828251">
    <property type="component" value="Unassembled WGS sequence"/>
</dbReference>
<dbReference type="AlphaFoldDB" id="A0A9D3UAP2"/>
<accession>A0A9D3UAP2</accession>
<reference evidence="1 2" key="1">
    <citation type="journal article" date="2021" name="Plant Biotechnol. J.">
        <title>Multi-omics assisted identification of the key and species-specific regulatory components of drought-tolerant mechanisms in Gossypium stocksii.</title>
        <authorList>
            <person name="Yu D."/>
            <person name="Ke L."/>
            <person name="Zhang D."/>
            <person name="Wu Y."/>
            <person name="Sun Y."/>
            <person name="Mei J."/>
            <person name="Sun J."/>
            <person name="Sun Y."/>
        </authorList>
    </citation>
    <scope>NUCLEOTIDE SEQUENCE [LARGE SCALE GENOMIC DNA]</scope>
    <source>
        <strain evidence="2">cv. E1</strain>
        <tissue evidence="1">Leaf</tissue>
    </source>
</reference>
<evidence type="ECO:0000313" key="1">
    <source>
        <dbReference type="EMBL" id="KAH1032939.1"/>
    </source>
</evidence>
<protein>
    <recommendedName>
        <fullName evidence="3">DUF4283 domain-containing protein</fullName>
    </recommendedName>
</protein>
<dbReference type="PANTHER" id="PTHR31286:SF173">
    <property type="entry name" value="DUF4283 DOMAIN-CONTAINING PROTEIN"/>
    <property type="match status" value="1"/>
</dbReference>